<name>A0A653FPF2_MYCSM</name>
<feature type="region of interest" description="Disordered" evidence="1">
    <location>
        <begin position="39"/>
        <end position="60"/>
    </location>
</feature>
<feature type="compositionally biased region" description="Low complexity" evidence="1">
    <location>
        <begin position="147"/>
        <end position="157"/>
    </location>
</feature>
<dbReference type="AlphaFoldDB" id="A0A653FPF2"/>
<feature type="region of interest" description="Disordered" evidence="1">
    <location>
        <begin position="135"/>
        <end position="176"/>
    </location>
</feature>
<accession>A0A653FPF2</accession>
<sequence length="222" mass="25118">MSLFRPRISSRRQTASRRLRRAHPACCSVTRPLGRRAQGFRHPCRRSNRPDPPRIRTQTRRRAAVRCALRLEGGTRSLPERAQDRVLPSVGRVGHRGSVRFACRGCADRARAAVTRCRGRLLRRAAQNLDRRRSWATSSANARSLRIRGPPARCPRAAGRRVRRRQDPREGFAGWPPFLPSAVQPGFAEKLTHPAARPHEVQIDKRTAGGIRVGINHVRTPR</sequence>
<evidence type="ECO:0000313" key="2">
    <source>
        <dbReference type="EMBL" id="VTP11299.1"/>
    </source>
</evidence>
<gene>
    <name evidence="2" type="ORF">BIN_B_05650</name>
</gene>
<dbReference type="EMBL" id="LR589667">
    <property type="protein sequence ID" value="VTP11299.1"/>
    <property type="molecule type" value="Genomic_DNA"/>
</dbReference>
<evidence type="ECO:0000256" key="1">
    <source>
        <dbReference type="SAM" id="MobiDB-lite"/>
    </source>
</evidence>
<organism evidence="2">
    <name type="scientific">Mycolicibacterium smegmatis</name>
    <name type="common">Mycobacterium smegmatis</name>
    <dbReference type="NCBI Taxonomy" id="1772"/>
    <lineage>
        <taxon>Bacteria</taxon>
        <taxon>Bacillati</taxon>
        <taxon>Actinomycetota</taxon>
        <taxon>Actinomycetes</taxon>
        <taxon>Mycobacteriales</taxon>
        <taxon>Mycobacteriaceae</taxon>
        <taxon>Mycolicibacterium</taxon>
    </lineage>
</organism>
<feature type="region of interest" description="Disordered" evidence="1">
    <location>
        <begin position="1"/>
        <end position="22"/>
    </location>
</feature>
<protein>
    <submittedName>
        <fullName evidence="2">Uncharacterized protein</fullName>
    </submittedName>
</protein>
<proteinExistence type="predicted"/>
<feature type="compositionally biased region" description="Basic residues" evidence="1">
    <location>
        <begin position="8"/>
        <end position="22"/>
    </location>
</feature>
<reference evidence="2" key="1">
    <citation type="submission" date="2019-05" db="EMBL/GenBank/DDBJ databases">
        <authorList>
            <person name="Naeem R."/>
            <person name="Antony C."/>
            <person name="Guan Q."/>
        </authorList>
    </citation>
    <scope>NUCLEOTIDE SEQUENCE</scope>
    <source>
        <strain evidence="2">1</strain>
    </source>
</reference>